<evidence type="ECO:0000313" key="9">
    <source>
        <dbReference type="Proteomes" id="UP000663722"/>
    </source>
</evidence>
<keyword evidence="5 7" id="KW-1133">Transmembrane helix</keyword>
<evidence type="ECO:0000256" key="1">
    <source>
        <dbReference type="ARBA" id="ARBA00004651"/>
    </source>
</evidence>
<feature type="transmembrane region" description="Helical" evidence="7">
    <location>
        <begin position="325"/>
        <end position="352"/>
    </location>
</feature>
<keyword evidence="6 7" id="KW-0472">Membrane</keyword>
<sequence length="499" mass="55893">MIQDNELKNQVMKSIAWLGGMKYLGQIISWAITIFVIRILNPGDYGLMAMGSVCINFLIIISELGMGSAIVQKKEIDQNQLCHIFGFIIVSHSFLCVALILSSHVIAKYFSEPRLVPILQVLSINFLLLALYIIPQSILIREMDFKRKSIVNLSGTIVSSCLALILALNSYGVWSLIWASISVHVIHLIGYNIVSPSFFFPRFRLRGIQEFISFGTYTLVARILWFFYSKSDVFIGGRILGNQVLGVYSVALELSQIPLDKFMPIINQVAFPAYSSIQSDLKLVGSYFLKATRIGSLIVFPVFWGFLIIAPEILGWLLGDKWSDVILPTQIICVIMPFRALGTLVSPMLFGIGRVDVNLLYVAIASVLMPLLFLAGTWWYGITGLCLAWVFGYMLVFFITLKLSLRLLDLSVLNYLSNIFVALLATSAMVLVIFGSKYLLSFFLPLPLITCILIIIGVSSYCFFVFLLKSALFYEVLSLIPENKKIKGAVKKLFIRNPA</sequence>
<protein>
    <submittedName>
        <fullName evidence="8">Polysaccharide biosynthesis protein domain-containing protein</fullName>
    </submittedName>
</protein>
<feature type="transmembrane region" description="Helical" evidence="7">
    <location>
        <begin position="46"/>
        <end position="71"/>
    </location>
</feature>
<dbReference type="PANTHER" id="PTHR30250:SF10">
    <property type="entry name" value="LIPOPOLYSACCHARIDE BIOSYNTHESIS PROTEIN WZXC"/>
    <property type="match status" value="1"/>
</dbReference>
<keyword evidence="4 7" id="KW-0812">Transmembrane</keyword>
<feature type="transmembrane region" description="Helical" evidence="7">
    <location>
        <begin position="118"/>
        <end position="138"/>
    </location>
</feature>
<feature type="transmembrane region" description="Helical" evidence="7">
    <location>
        <begin position="21"/>
        <end position="40"/>
    </location>
</feature>
<evidence type="ECO:0000256" key="6">
    <source>
        <dbReference type="ARBA" id="ARBA00023136"/>
    </source>
</evidence>
<accession>A0A975GU81</accession>
<dbReference type="PANTHER" id="PTHR30250">
    <property type="entry name" value="PST FAMILY PREDICTED COLANIC ACID TRANSPORTER"/>
    <property type="match status" value="1"/>
</dbReference>
<feature type="transmembrane region" description="Helical" evidence="7">
    <location>
        <begin position="83"/>
        <end position="106"/>
    </location>
</feature>
<evidence type="ECO:0000313" key="8">
    <source>
        <dbReference type="EMBL" id="QTA93885.1"/>
    </source>
</evidence>
<dbReference type="Pfam" id="PF13440">
    <property type="entry name" value="Polysacc_synt_3"/>
    <property type="match status" value="1"/>
</dbReference>
<feature type="transmembrane region" description="Helical" evidence="7">
    <location>
        <begin position="177"/>
        <end position="199"/>
    </location>
</feature>
<organism evidence="8 9">
    <name type="scientific">Desulfonema magnum</name>
    <dbReference type="NCBI Taxonomy" id="45655"/>
    <lineage>
        <taxon>Bacteria</taxon>
        <taxon>Pseudomonadati</taxon>
        <taxon>Thermodesulfobacteriota</taxon>
        <taxon>Desulfobacteria</taxon>
        <taxon>Desulfobacterales</taxon>
        <taxon>Desulfococcaceae</taxon>
        <taxon>Desulfonema</taxon>
    </lineage>
</organism>
<feature type="transmembrane region" description="Helical" evidence="7">
    <location>
        <begin position="150"/>
        <end position="171"/>
    </location>
</feature>
<dbReference type="CDD" id="cd13127">
    <property type="entry name" value="MATE_tuaB_like"/>
    <property type="match status" value="1"/>
</dbReference>
<evidence type="ECO:0000256" key="4">
    <source>
        <dbReference type="ARBA" id="ARBA00022692"/>
    </source>
</evidence>
<dbReference type="Proteomes" id="UP000663722">
    <property type="component" value="Chromosome"/>
</dbReference>
<feature type="transmembrane region" description="Helical" evidence="7">
    <location>
        <begin position="297"/>
        <end position="319"/>
    </location>
</feature>
<gene>
    <name evidence="8" type="ORF">dnm_099930</name>
</gene>
<dbReference type="EMBL" id="CP061800">
    <property type="protein sequence ID" value="QTA93885.1"/>
    <property type="molecule type" value="Genomic_DNA"/>
</dbReference>
<dbReference type="GO" id="GO:0005886">
    <property type="term" value="C:plasma membrane"/>
    <property type="evidence" value="ECO:0007669"/>
    <property type="project" value="UniProtKB-SubCell"/>
</dbReference>
<comment type="subcellular location">
    <subcellularLocation>
        <location evidence="1">Cell membrane</location>
        <topology evidence="1">Multi-pass membrane protein</topology>
    </subcellularLocation>
</comment>
<dbReference type="RefSeq" id="WP_207680609.1">
    <property type="nucleotide sequence ID" value="NZ_CP061800.1"/>
</dbReference>
<dbReference type="AlphaFoldDB" id="A0A975GU81"/>
<name>A0A975GU81_9BACT</name>
<feature type="transmembrane region" description="Helical" evidence="7">
    <location>
        <begin position="387"/>
        <end position="405"/>
    </location>
</feature>
<feature type="transmembrane region" description="Helical" evidence="7">
    <location>
        <begin position="446"/>
        <end position="468"/>
    </location>
</feature>
<feature type="transmembrane region" description="Helical" evidence="7">
    <location>
        <begin position="359"/>
        <end position="381"/>
    </location>
</feature>
<comment type="similarity">
    <text evidence="2">Belongs to the polysaccharide synthase family.</text>
</comment>
<keyword evidence="3" id="KW-1003">Cell membrane</keyword>
<feature type="transmembrane region" description="Helical" evidence="7">
    <location>
        <begin position="412"/>
        <end position="434"/>
    </location>
</feature>
<reference evidence="8" key="1">
    <citation type="journal article" date="2021" name="Microb. Physiol.">
        <title>Proteogenomic Insights into the Physiology of Marine, Sulfate-Reducing, Filamentous Desulfonema limicola and Desulfonema magnum.</title>
        <authorList>
            <person name="Schnaars V."/>
            <person name="Wohlbrand L."/>
            <person name="Scheve S."/>
            <person name="Hinrichs C."/>
            <person name="Reinhardt R."/>
            <person name="Rabus R."/>
        </authorList>
    </citation>
    <scope>NUCLEOTIDE SEQUENCE</scope>
    <source>
        <strain evidence="8">4be13</strain>
    </source>
</reference>
<proteinExistence type="inferred from homology"/>
<evidence type="ECO:0000256" key="7">
    <source>
        <dbReference type="SAM" id="Phobius"/>
    </source>
</evidence>
<evidence type="ECO:0000256" key="3">
    <source>
        <dbReference type="ARBA" id="ARBA00022475"/>
    </source>
</evidence>
<keyword evidence="9" id="KW-1185">Reference proteome</keyword>
<dbReference type="InterPro" id="IPR050833">
    <property type="entry name" value="Poly_Biosynth_Transport"/>
</dbReference>
<evidence type="ECO:0000256" key="5">
    <source>
        <dbReference type="ARBA" id="ARBA00022989"/>
    </source>
</evidence>
<evidence type="ECO:0000256" key="2">
    <source>
        <dbReference type="ARBA" id="ARBA00007430"/>
    </source>
</evidence>
<dbReference type="KEGG" id="dmm:dnm_099930"/>